<dbReference type="Proteomes" id="UP000295131">
    <property type="component" value="Unassembled WGS sequence"/>
</dbReference>
<comment type="caution">
    <text evidence="1">The sequence shown here is derived from an EMBL/GenBank/DDBJ whole genome shotgun (WGS) entry which is preliminary data.</text>
</comment>
<accession>A0A4R5PM34</accession>
<sequence>MSNETLSTDAIIHDPNATRSEKLDRLNDMGYELKRFATRNETSADEVEHQAAEIKAAKARVEKEG</sequence>
<evidence type="ECO:0000313" key="1">
    <source>
        <dbReference type="EMBL" id="TDH38044.1"/>
    </source>
</evidence>
<dbReference type="AlphaFoldDB" id="A0A4R5PM34"/>
<dbReference type="RefSeq" id="WP_133282880.1">
    <property type="nucleotide sequence ID" value="NZ_SMSI01000001.1"/>
</dbReference>
<proteinExistence type="predicted"/>
<protein>
    <submittedName>
        <fullName evidence="1">Uncharacterized protein</fullName>
    </submittedName>
</protein>
<name>A0A4R5PM34_9HYPH</name>
<evidence type="ECO:0000313" key="2">
    <source>
        <dbReference type="Proteomes" id="UP000295131"/>
    </source>
</evidence>
<reference evidence="1 2" key="1">
    <citation type="journal article" date="2013" name="Int. J. Syst. Evol. Microbiol.">
        <title>Hoeflea suaedae sp. nov., an endophytic bacterium isolated from the root of the halophyte Suaeda maritima.</title>
        <authorList>
            <person name="Chung E.J."/>
            <person name="Park J.A."/>
            <person name="Pramanik P."/>
            <person name="Bibi F."/>
            <person name="Jeon C.O."/>
            <person name="Chung Y.R."/>
        </authorList>
    </citation>
    <scope>NUCLEOTIDE SEQUENCE [LARGE SCALE GENOMIC DNA]</scope>
    <source>
        <strain evidence="1 2">YC6898</strain>
    </source>
</reference>
<organism evidence="1 2">
    <name type="scientific">Pseudohoeflea suaedae</name>
    <dbReference type="NCBI Taxonomy" id="877384"/>
    <lineage>
        <taxon>Bacteria</taxon>
        <taxon>Pseudomonadati</taxon>
        <taxon>Pseudomonadota</taxon>
        <taxon>Alphaproteobacteria</taxon>
        <taxon>Hyphomicrobiales</taxon>
        <taxon>Rhizobiaceae</taxon>
        <taxon>Pseudohoeflea</taxon>
    </lineage>
</organism>
<dbReference type="EMBL" id="SMSI01000001">
    <property type="protein sequence ID" value="TDH38044.1"/>
    <property type="molecule type" value="Genomic_DNA"/>
</dbReference>
<gene>
    <name evidence="1" type="ORF">E2A64_02640</name>
</gene>
<keyword evidence="2" id="KW-1185">Reference proteome</keyword>